<dbReference type="InParanoid" id="E2AI84"/>
<evidence type="ECO:0000313" key="2">
    <source>
        <dbReference type="EMBL" id="EFN66856.1"/>
    </source>
</evidence>
<dbReference type="AlphaFoldDB" id="E2AI84"/>
<feature type="non-terminal residue" evidence="2">
    <location>
        <position position="1"/>
    </location>
</feature>
<accession>E2AI84</accession>
<dbReference type="InterPro" id="IPR049012">
    <property type="entry name" value="Mutator_transp_dom"/>
</dbReference>
<feature type="domain" description="Mutator-like transposase" evidence="1">
    <location>
        <begin position="1"/>
        <end position="195"/>
    </location>
</feature>
<dbReference type="OMA" id="TRMECET"/>
<proteinExistence type="predicted"/>
<feature type="non-terminal residue" evidence="2">
    <location>
        <position position="195"/>
    </location>
</feature>
<evidence type="ECO:0000313" key="3">
    <source>
        <dbReference type="Proteomes" id="UP000000311"/>
    </source>
</evidence>
<dbReference type="Pfam" id="PF20700">
    <property type="entry name" value="Mutator"/>
    <property type="match status" value="1"/>
</dbReference>
<protein>
    <recommendedName>
        <fullName evidence="1">Mutator-like transposase domain-containing protein</fullName>
    </recommendedName>
</protein>
<evidence type="ECO:0000259" key="1">
    <source>
        <dbReference type="Pfam" id="PF20700"/>
    </source>
</evidence>
<organism evidence="3">
    <name type="scientific">Camponotus floridanus</name>
    <name type="common">Florida carpenter ant</name>
    <dbReference type="NCBI Taxonomy" id="104421"/>
    <lineage>
        <taxon>Eukaryota</taxon>
        <taxon>Metazoa</taxon>
        <taxon>Ecdysozoa</taxon>
        <taxon>Arthropoda</taxon>
        <taxon>Hexapoda</taxon>
        <taxon>Insecta</taxon>
        <taxon>Pterygota</taxon>
        <taxon>Neoptera</taxon>
        <taxon>Endopterygota</taxon>
        <taxon>Hymenoptera</taxon>
        <taxon>Apocrita</taxon>
        <taxon>Aculeata</taxon>
        <taxon>Formicoidea</taxon>
        <taxon>Formicidae</taxon>
        <taxon>Formicinae</taxon>
        <taxon>Camponotus</taxon>
    </lineage>
</organism>
<gene>
    <name evidence="2" type="ORF">EAG_05267</name>
</gene>
<reference evidence="2 3" key="1">
    <citation type="journal article" date="2010" name="Science">
        <title>Genomic comparison of the ants Camponotus floridanus and Harpegnathos saltator.</title>
        <authorList>
            <person name="Bonasio R."/>
            <person name="Zhang G."/>
            <person name="Ye C."/>
            <person name="Mutti N.S."/>
            <person name="Fang X."/>
            <person name="Qin N."/>
            <person name="Donahue G."/>
            <person name="Yang P."/>
            <person name="Li Q."/>
            <person name="Li C."/>
            <person name="Zhang P."/>
            <person name="Huang Z."/>
            <person name="Berger S.L."/>
            <person name="Reinberg D."/>
            <person name="Wang J."/>
            <person name="Liebig J."/>
        </authorList>
    </citation>
    <scope>NUCLEOTIDE SEQUENCE [LARGE SCALE GENOMIC DNA]</scope>
    <source>
        <strain evidence="3">C129</strain>
    </source>
</reference>
<name>E2AI84_CAMFO</name>
<dbReference type="Proteomes" id="UP000000311">
    <property type="component" value="Unassembled WGS sequence"/>
</dbReference>
<dbReference type="EMBL" id="GL439666">
    <property type="protein sequence ID" value="EFN66856.1"/>
    <property type="molecule type" value="Genomic_DNA"/>
</dbReference>
<dbReference type="OrthoDB" id="7680010at2759"/>
<keyword evidence="3" id="KW-1185">Reference proteome</keyword>
<sequence>DINTAAVTGTVTIGIGFAQLEELCASMGIPCMADKTYVKSRENVIDNFEKTAMENMKMAVETEKQLALERNETINGIPYITVVADGSWMKRSYGNAYDSLSGVGAIIGYRTKKVLFIGIRKFCSICDFAERNRIESRYHKCYKNFDRNASSTSMESDAIAEGFKSSLEMHGIIYRTVIADGDSSVYQAILDSKPY</sequence>